<dbReference type="InterPro" id="IPR018309">
    <property type="entry name" value="Tscrpt_reg_PadR_C"/>
</dbReference>
<accession>A0A6J6HLL1</accession>
<reference evidence="3" key="1">
    <citation type="submission" date="2020-05" db="EMBL/GenBank/DDBJ databases">
        <authorList>
            <person name="Chiriac C."/>
            <person name="Salcher M."/>
            <person name="Ghai R."/>
            <person name="Kavagutti S V."/>
        </authorList>
    </citation>
    <scope>NUCLEOTIDE SEQUENCE</scope>
</reference>
<evidence type="ECO:0000259" key="2">
    <source>
        <dbReference type="Pfam" id="PF10400"/>
    </source>
</evidence>
<dbReference type="InterPro" id="IPR036388">
    <property type="entry name" value="WH-like_DNA-bd_sf"/>
</dbReference>
<dbReference type="InterPro" id="IPR005149">
    <property type="entry name" value="Tscrpt_reg_PadR_N"/>
</dbReference>
<evidence type="ECO:0000259" key="1">
    <source>
        <dbReference type="Pfam" id="PF03551"/>
    </source>
</evidence>
<evidence type="ECO:0000313" key="3">
    <source>
        <dbReference type="EMBL" id="CAB4613896.1"/>
    </source>
</evidence>
<feature type="domain" description="Transcription regulator PadR N-terminal" evidence="1">
    <location>
        <begin position="33"/>
        <end position="108"/>
    </location>
</feature>
<dbReference type="PANTHER" id="PTHR43252:SF2">
    <property type="entry name" value="TRANSCRIPTION REGULATOR, PADR-LIKE FAMILY"/>
    <property type="match status" value="1"/>
</dbReference>
<dbReference type="Pfam" id="PF10400">
    <property type="entry name" value="Vir_act_alpha_C"/>
    <property type="match status" value="1"/>
</dbReference>
<dbReference type="Gene3D" id="1.10.10.10">
    <property type="entry name" value="Winged helix-like DNA-binding domain superfamily/Winged helix DNA-binding domain"/>
    <property type="match status" value="1"/>
</dbReference>
<dbReference type="InterPro" id="IPR036390">
    <property type="entry name" value="WH_DNA-bd_sf"/>
</dbReference>
<protein>
    <submittedName>
        <fullName evidence="3">Unannotated protein</fullName>
    </submittedName>
</protein>
<proteinExistence type="predicted"/>
<organism evidence="3">
    <name type="scientific">freshwater metagenome</name>
    <dbReference type="NCBI Taxonomy" id="449393"/>
    <lineage>
        <taxon>unclassified sequences</taxon>
        <taxon>metagenomes</taxon>
        <taxon>ecological metagenomes</taxon>
    </lineage>
</organism>
<gene>
    <name evidence="3" type="ORF">UFOPK1835_01269</name>
</gene>
<dbReference type="AlphaFoldDB" id="A0A6J6HLL1"/>
<name>A0A6J6HLL1_9ZZZZ</name>
<dbReference type="EMBL" id="CAEZUP010000053">
    <property type="protein sequence ID" value="CAB4613896.1"/>
    <property type="molecule type" value="Genomic_DNA"/>
</dbReference>
<sequence length="209" mass="23541">MTPESAATTDGAFETVELPAAELPDIPATAWAVLGLLAFGRELSGYDIKQWADAILRFFYWSPATSQIYTELRRLQARSLIVSREVPRADGRDKRVYTITPSGIDALERWQAETDAEPPILKHGLLLRIWLGHLAQPDRLREQIRAHQERLRLELAAALLSGDRAHDQPEWAYPELVARWTCRRIESEIRLADDMLADLDDLTAGSGAD</sequence>
<dbReference type="PANTHER" id="PTHR43252">
    <property type="entry name" value="TRANSCRIPTIONAL REGULATOR YQJI"/>
    <property type="match status" value="1"/>
</dbReference>
<dbReference type="SUPFAM" id="SSF46785">
    <property type="entry name" value="Winged helix' DNA-binding domain"/>
    <property type="match status" value="1"/>
</dbReference>
<dbReference type="Pfam" id="PF03551">
    <property type="entry name" value="PadR"/>
    <property type="match status" value="1"/>
</dbReference>
<feature type="domain" description="Transcription regulator PadR C-terminal" evidence="2">
    <location>
        <begin position="122"/>
        <end position="199"/>
    </location>
</feature>